<dbReference type="PANTHER" id="PTHR46173">
    <property type="entry name" value="CCA TRNA NUCLEOTIDYLTRANSFERASE 1, MITOCHONDRIAL"/>
    <property type="match status" value="1"/>
</dbReference>
<keyword evidence="8" id="KW-0694">RNA-binding</keyword>
<dbReference type="Pfam" id="PF01743">
    <property type="entry name" value="PolyA_pol"/>
    <property type="match status" value="1"/>
</dbReference>
<dbReference type="CDD" id="cd05398">
    <property type="entry name" value="NT_ClassII-CCAase"/>
    <property type="match status" value="1"/>
</dbReference>
<dbReference type="SUPFAM" id="SSF81301">
    <property type="entry name" value="Nucleotidyltransferase"/>
    <property type="match status" value="1"/>
</dbReference>
<evidence type="ECO:0000256" key="6">
    <source>
        <dbReference type="ARBA" id="ARBA00022741"/>
    </source>
</evidence>
<organism evidence="11 12">
    <name type="scientific">Paracoccus aurantius</name>
    <dbReference type="NCBI Taxonomy" id="3073814"/>
    <lineage>
        <taxon>Bacteria</taxon>
        <taxon>Pseudomonadati</taxon>
        <taxon>Pseudomonadota</taxon>
        <taxon>Alphaproteobacteria</taxon>
        <taxon>Rhodobacterales</taxon>
        <taxon>Paracoccaceae</taxon>
        <taxon>Paracoccus</taxon>
    </lineage>
</organism>
<comment type="cofactor">
    <cofactor evidence="1">
        <name>Mg(2+)</name>
        <dbReference type="ChEBI" id="CHEBI:18420"/>
    </cofactor>
</comment>
<evidence type="ECO:0000256" key="1">
    <source>
        <dbReference type="ARBA" id="ARBA00001946"/>
    </source>
</evidence>
<keyword evidence="7" id="KW-0460">Magnesium</keyword>
<feature type="domain" description="Poly A polymerase head" evidence="9">
    <location>
        <begin position="30"/>
        <end position="151"/>
    </location>
</feature>
<dbReference type="PANTHER" id="PTHR46173:SF1">
    <property type="entry name" value="CCA TRNA NUCLEOTIDYLTRANSFERASE 1, MITOCHONDRIAL"/>
    <property type="match status" value="1"/>
</dbReference>
<evidence type="ECO:0000313" key="12">
    <source>
        <dbReference type="Proteomes" id="UP001269144"/>
    </source>
</evidence>
<evidence type="ECO:0000256" key="3">
    <source>
        <dbReference type="ARBA" id="ARBA00022694"/>
    </source>
</evidence>
<gene>
    <name evidence="11" type="ORF">RGQ15_03360</name>
</gene>
<dbReference type="Gene3D" id="1.10.3090.10">
    <property type="entry name" value="cca-adding enzyme, domain 2"/>
    <property type="match status" value="1"/>
</dbReference>
<keyword evidence="5" id="KW-0479">Metal-binding</keyword>
<evidence type="ECO:0000256" key="7">
    <source>
        <dbReference type="ARBA" id="ARBA00022842"/>
    </source>
</evidence>
<sequence>MTTRIDAPFLHDPALGRVLSALTGAGHQALVVGGAVRNALLGQPTSDVDIATSARPDETRRLCEAAGLRAVPTGIEHGTITVVVDGTGFEVTTFRRDVETDGRRAIVAYSDRIDEDAHRRDFTMNALYADASGLVLDPVGGLPDLAARRLRFVGAPRERIREDFLRILRFYRFHAWYGAKGAADAEALGACAELAGGLDGISRERIGAETRKLLSAPDPTEAVTLMRDAGVLAHILHGADPGHLAALVAVEQAIGAPADWQRRLALLGATDPDCALRLSRDEARFHERLTASLALPLPEAAYRFGAQIARSAALISMARGATPRAEWEDDIAQAASARLPIAAGDLMPELAGPELGEALRRADAAFLASGFKLDPEALKLIALGRSDVMKG</sequence>
<feature type="domain" description="tRNA nucleotidyltransferase/poly(A) polymerase RNA and SrmB- binding" evidence="10">
    <location>
        <begin position="186"/>
        <end position="238"/>
    </location>
</feature>
<comment type="similarity">
    <text evidence="8">Belongs to the tRNA nucleotidyltransferase/poly(A) polymerase family.</text>
</comment>
<evidence type="ECO:0000256" key="8">
    <source>
        <dbReference type="RuleBase" id="RU003953"/>
    </source>
</evidence>
<evidence type="ECO:0000256" key="5">
    <source>
        <dbReference type="ARBA" id="ARBA00022723"/>
    </source>
</evidence>
<evidence type="ECO:0000256" key="2">
    <source>
        <dbReference type="ARBA" id="ARBA00022679"/>
    </source>
</evidence>
<protein>
    <submittedName>
        <fullName evidence="11">CCA tRNA nucleotidyltransferase</fullName>
    </submittedName>
</protein>
<keyword evidence="3" id="KW-0819">tRNA processing</keyword>
<evidence type="ECO:0000313" key="11">
    <source>
        <dbReference type="EMBL" id="MDS9466617.1"/>
    </source>
</evidence>
<dbReference type="RefSeq" id="WP_311158806.1">
    <property type="nucleotide sequence ID" value="NZ_JAVQLW010000001.1"/>
</dbReference>
<keyword evidence="12" id="KW-1185">Reference proteome</keyword>
<dbReference type="InterPro" id="IPR002646">
    <property type="entry name" value="PolA_pol_head_dom"/>
</dbReference>
<keyword evidence="2 8" id="KW-0808">Transferase</keyword>
<dbReference type="InterPro" id="IPR043519">
    <property type="entry name" value="NT_sf"/>
</dbReference>
<accession>A0ABU2HNJ8</accession>
<keyword evidence="4" id="KW-0548">Nucleotidyltransferase</keyword>
<dbReference type="Proteomes" id="UP001269144">
    <property type="component" value="Unassembled WGS sequence"/>
</dbReference>
<dbReference type="SUPFAM" id="SSF81891">
    <property type="entry name" value="Poly A polymerase C-terminal region-like"/>
    <property type="match status" value="1"/>
</dbReference>
<dbReference type="EMBL" id="JAVQLW010000001">
    <property type="protein sequence ID" value="MDS9466617.1"/>
    <property type="molecule type" value="Genomic_DNA"/>
</dbReference>
<dbReference type="InterPro" id="IPR032828">
    <property type="entry name" value="PolyA_RNA-bd"/>
</dbReference>
<dbReference type="Gene3D" id="3.30.460.10">
    <property type="entry name" value="Beta Polymerase, domain 2"/>
    <property type="match status" value="1"/>
</dbReference>
<keyword evidence="6" id="KW-0547">Nucleotide-binding</keyword>
<dbReference type="Pfam" id="PF12627">
    <property type="entry name" value="PolyA_pol_RNAbd"/>
    <property type="match status" value="1"/>
</dbReference>
<dbReference type="InterPro" id="IPR050264">
    <property type="entry name" value="Bact_CCA-adding_enz_type3_sf"/>
</dbReference>
<comment type="caution">
    <text evidence="11">The sequence shown here is derived from an EMBL/GenBank/DDBJ whole genome shotgun (WGS) entry which is preliminary data.</text>
</comment>
<evidence type="ECO:0000256" key="4">
    <source>
        <dbReference type="ARBA" id="ARBA00022695"/>
    </source>
</evidence>
<reference evidence="12" key="1">
    <citation type="submission" date="2023-07" db="EMBL/GenBank/DDBJ databases">
        <title>Paracoccus sp. MBLB3053 whole genome sequence.</title>
        <authorList>
            <person name="Hwang C.Y."/>
            <person name="Cho E.-S."/>
            <person name="Seo M.-J."/>
        </authorList>
    </citation>
    <scope>NUCLEOTIDE SEQUENCE [LARGE SCALE GENOMIC DNA]</scope>
    <source>
        <strain evidence="12">MBLB3053</strain>
    </source>
</reference>
<evidence type="ECO:0000259" key="10">
    <source>
        <dbReference type="Pfam" id="PF12627"/>
    </source>
</evidence>
<proteinExistence type="inferred from homology"/>
<name>A0ABU2HNJ8_9RHOB</name>
<evidence type="ECO:0000259" key="9">
    <source>
        <dbReference type="Pfam" id="PF01743"/>
    </source>
</evidence>